<accession>A0ABQ9WTH6</accession>
<evidence type="ECO:0000313" key="1">
    <source>
        <dbReference type="EMBL" id="KAK2942795.1"/>
    </source>
</evidence>
<reference evidence="1 2" key="1">
    <citation type="journal article" date="2022" name="bioRxiv">
        <title>Genomics of Preaxostyla Flagellates Illuminates Evolutionary Transitions and the Path Towards Mitochondrial Loss.</title>
        <authorList>
            <person name="Novak L.V.F."/>
            <person name="Treitli S.C."/>
            <person name="Pyrih J."/>
            <person name="Halakuc P."/>
            <person name="Pipaliya S.V."/>
            <person name="Vacek V."/>
            <person name="Brzon O."/>
            <person name="Soukal P."/>
            <person name="Eme L."/>
            <person name="Dacks J.B."/>
            <person name="Karnkowska A."/>
            <person name="Elias M."/>
            <person name="Hampl V."/>
        </authorList>
    </citation>
    <scope>NUCLEOTIDE SEQUENCE [LARGE SCALE GENOMIC DNA]</scope>
    <source>
        <strain evidence="1">NAU3</strain>
        <tissue evidence="1">Gut</tissue>
    </source>
</reference>
<evidence type="ECO:0000313" key="2">
    <source>
        <dbReference type="Proteomes" id="UP001281761"/>
    </source>
</evidence>
<dbReference type="EMBL" id="JARBJD010000382">
    <property type="protein sequence ID" value="KAK2942795.1"/>
    <property type="molecule type" value="Genomic_DNA"/>
</dbReference>
<dbReference type="Proteomes" id="UP001281761">
    <property type="component" value="Unassembled WGS sequence"/>
</dbReference>
<sequence>MEDSQCQYLDHTQIRNGDRGVDLPSRSHYSSIETACCLDYLSHEIHFHLISNLVRTAPMLLQPPYF</sequence>
<organism evidence="1 2">
    <name type="scientific">Blattamonas nauphoetae</name>
    <dbReference type="NCBI Taxonomy" id="2049346"/>
    <lineage>
        <taxon>Eukaryota</taxon>
        <taxon>Metamonada</taxon>
        <taxon>Preaxostyla</taxon>
        <taxon>Oxymonadida</taxon>
        <taxon>Blattamonas</taxon>
    </lineage>
</organism>
<protein>
    <submittedName>
        <fullName evidence="1">Uncharacterized protein</fullName>
    </submittedName>
</protein>
<proteinExistence type="predicted"/>
<name>A0ABQ9WTH6_9EUKA</name>
<gene>
    <name evidence="1" type="ORF">BLNAU_22274</name>
</gene>
<keyword evidence="2" id="KW-1185">Reference proteome</keyword>
<comment type="caution">
    <text evidence="1">The sequence shown here is derived from an EMBL/GenBank/DDBJ whole genome shotgun (WGS) entry which is preliminary data.</text>
</comment>